<dbReference type="OrthoDB" id="3589080at2759"/>
<dbReference type="VEuPathDB" id="FungiDB:sscle_03g030700"/>
<dbReference type="AlphaFoldDB" id="A0A1D9Q014"/>
<gene>
    <name evidence="2" type="ORF">sscle_03g030700</name>
</gene>
<dbReference type="KEGG" id="ssl:SS1G_13221"/>
<evidence type="ECO:0000256" key="1">
    <source>
        <dbReference type="SAM" id="MobiDB-lite"/>
    </source>
</evidence>
<feature type="compositionally biased region" description="Basic and acidic residues" evidence="1">
    <location>
        <begin position="137"/>
        <end position="152"/>
    </location>
</feature>
<organism evidence="2 3">
    <name type="scientific">Sclerotinia sclerotiorum (strain ATCC 18683 / 1980 / Ss-1)</name>
    <name type="common">White mold</name>
    <name type="synonym">Whetzelinia sclerotiorum</name>
    <dbReference type="NCBI Taxonomy" id="665079"/>
    <lineage>
        <taxon>Eukaryota</taxon>
        <taxon>Fungi</taxon>
        <taxon>Dikarya</taxon>
        <taxon>Ascomycota</taxon>
        <taxon>Pezizomycotina</taxon>
        <taxon>Leotiomycetes</taxon>
        <taxon>Helotiales</taxon>
        <taxon>Sclerotiniaceae</taxon>
        <taxon>Sclerotinia</taxon>
    </lineage>
</organism>
<feature type="region of interest" description="Disordered" evidence="1">
    <location>
        <begin position="124"/>
        <end position="152"/>
    </location>
</feature>
<proteinExistence type="predicted"/>
<evidence type="ECO:0000313" key="2">
    <source>
        <dbReference type="EMBL" id="APA08300.1"/>
    </source>
</evidence>
<protein>
    <submittedName>
        <fullName evidence="2">Uncharacterized protein</fullName>
    </submittedName>
</protein>
<evidence type="ECO:0000313" key="3">
    <source>
        <dbReference type="Proteomes" id="UP000177798"/>
    </source>
</evidence>
<sequence>MANSQIPNLNFGSPIIFFDSNPEMQQGYLGSCLTSLKETLKTSWTGEVRKFHHPGTLRIIFWTPDNKECIKDYELHEYKLVREAWESLFNLPDVKRAIVMGYSGQNPYIKDFGEKNPWEDKIEREKMRQRKSAQRQGESKEGRTGREIDIKEVIDRTEEEEVKKIAEASGKRPMKFEEV</sequence>
<name>A0A1D9Q014_SCLS1</name>
<reference evidence="3" key="1">
    <citation type="journal article" date="2017" name="Genome Biol. Evol.">
        <title>The complete genome sequence of the phytopathogenic fungus Sclerotinia sclerotiorum reveals insights into the genome architecture of broad host range pathogens.</title>
        <authorList>
            <person name="Derbyshire M."/>
            <person name="Denton-Giles M."/>
            <person name="Hegedus D."/>
            <person name="Seifbarghy S."/>
            <person name="Rollins J."/>
            <person name="van Kan J."/>
            <person name="Seidl M.F."/>
            <person name="Faino L."/>
            <person name="Mbengue M."/>
            <person name="Navaud O."/>
            <person name="Raffaele S."/>
            <person name="Hammond-Kosack K."/>
            <person name="Heard S."/>
            <person name="Oliver R."/>
        </authorList>
    </citation>
    <scope>NUCLEOTIDE SEQUENCE [LARGE SCALE GENOMIC DNA]</scope>
    <source>
        <strain evidence="3">ATCC 18683 / 1980 / Ss-1</strain>
    </source>
</reference>
<dbReference type="Proteomes" id="UP000177798">
    <property type="component" value="Chromosome 3"/>
</dbReference>
<accession>A0A1D9Q014</accession>
<dbReference type="EMBL" id="CP017816">
    <property type="protein sequence ID" value="APA08300.1"/>
    <property type="molecule type" value="Genomic_DNA"/>
</dbReference>
<dbReference type="OMA" id="KNPWVER"/>
<dbReference type="RefSeq" id="XP_001585705.1">
    <property type="nucleotide sequence ID" value="XM_001585655.1"/>
</dbReference>